<feature type="signal peptide" evidence="1">
    <location>
        <begin position="1"/>
        <end position="25"/>
    </location>
</feature>
<keyword evidence="1" id="KW-0732">Signal</keyword>
<protein>
    <submittedName>
        <fullName evidence="2">Uncharacterized protein</fullName>
    </submittedName>
</protein>
<gene>
    <name evidence="2" type="ORF">H2LOC_004300</name>
</gene>
<feature type="chain" id="PRO_5025467041" evidence="1">
    <location>
        <begin position="26"/>
        <end position="186"/>
    </location>
</feature>
<keyword evidence="3" id="KW-1185">Reference proteome</keyword>
<dbReference type="RefSeq" id="WP_136495262.1">
    <property type="nucleotide sequence ID" value="NZ_CP046052.1"/>
</dbReference>
<reference evidence="2 3" key="1">
    <citation type="submission" date="2019-11" db="EMBL/GenBank/DDBJ databases">
        <title>The genome sequence of Methylocystis heyeri.</title>
        <authorList>
            <person name="Oshkin I.Y."/>
            <person name="Miroshnikov K."/>
            <person name="Dedysh S.N."/>
        </authorList>
    </citation>
    <scope>NUCLEOTIDE SEQUENCE [LARGE SCALE GENOMIC DNA]</scope>
    <source>
        <strain evidence="2 3">H2</strain>
    </source>
</reference>
<dbReference type="EMBL" id="CP046052">
    <property type="protein sequence ID" value="QGM44971.1"/>
    <property type="molecule type" value="Genomic_DNA"/>
</dbReference>
<sequence>MKLRSHLFACIPAALVALPLSQAAAQGVNPAPGIINSPPNSFFGAVAVSVANRLQLLGPSGSTAVLNYLTFANHFTQRNEATAAIYVYFNQSSAADCGNSEGYSVIGLFEAQPGQTFQTTFPSGITLKPAAPGHYWCLMGSVSIAGNPGYYAAPIFGYAGYVLNGPPPLSFLAADPLNLSLATRTH</sequence>
<dbReference type="Proteomes" id="UP000309061">
    <property type="component" value="Chromosome"/>
</dbReference>
<name>A0A6B8KD80_9HYPH</name>
<organism evidence="2 3">
    <name type="scientific">Methylocystis heyeri</name>
    <dbReference type="NCBI Taxonomy" id="391905"/>
    <lineage>
        <taxon>Bacteria</taxon>
        <taxon>Pseudomonadati</taxon>
        <taxon>Pseudomonadota</taxon>
        <taxon>Alphaproteobacteria</taxon>
        <taxon>Hyphomicrobiales</taxon>
        <taxon>Methylocystaceae</taxon>
        <taxon>Methylocystis</taxon>
    </lineage>
</organism>
<accession>A0A6B8KD80</accession>
<evidence type="ECO:0000256" key="1">
    <source>
        <dbReference type="SAM" id="SignalP"/>
    </source>
</evidence>
<proteinExistence type="predicted"/>
<evidence type="ECO:0000313" key="2">
    <source>
        <dbReference type="EMBL" id="QGM44971.1"/>
    </source>
</evidence>
<evidence type="ECO:0000313" key="3">
    <source>
        <dbReference type="Proteomes" id="UP000309061"/>
    </source>
</evidence>
<dbReference type="AlphaFoldDB" id="A0A6B8KD80"/>
<dbReference type="KEGG" id="mhey:H2LOC_004300"/>